<feature type="compositionally biased region" description="Basic and acidic residues" evidence="1">
    <location>
        <begin position="134"/>
        <end position="154"/>
    </location>
</feature>
<feature type="region of interest" description="Disordered" evidence="1">
    <location>
        <begin position="661"/>
        <end position="689"/>
    </location>
</feature>
<feature type="region of interest" description="Disordered" evidence="1">
    <location>
        <begin position="718"/>
        <end position="769"/>
    </location>
</feature>
<accession>A0AAV7ZME1</accession>
<feature type="compositionally biased region" description="Polar residues" evidence="1">
    <location>
        <begin position="481"/>
        <end position="493"/>
    </location>
</feature>
<dbReference type="EMBL" id="JANTQA010000029">
    <property type="protein sequence ID" value="KAJ3441513.1"/>
    <property type="molecule type" value="Genomic_DNA"/>
</dbReference>
<feature type="region of interest" description="Disordered" evidence="1">
    <location>
        <begin position="360"/>
        <end position="503"/>
    </location>
</feature>
<sequence length="1155" mass="134645">MFIISKKKPTRTRGRFKHSRNLSFAQNFVSEFPIKKDQVTETNDNYQEQWFTSRMKRKEEEKYEFIRKNNFKKDKKQIRNNYKNSDDSKDYNKRPEEESSGWDDSDGKWGKLPTNYDNQESFGVGGLGNEAEDWSIKDENEKEKDKDQDKRDSDCGSTTSNSLEVQNKTQSSLKKEQDKNENETEMEANSSWDSSPKSFKGEWNLDQSKEKSSSETNKDKNDIEREKDQIDTLWGSSPKSFKGGWNTKEDSKNKDQDKTEKENKMLVNSSWDSSPKSFTAACNTSQDSENNFEDKKRNTNKMSDNTSWGSSPKSFKGGWNLDVTIEKSSNVTNKDKNDFEKEKDQINVLWDSTPKIFKGGWNLNQSKEKSNNVTNKEKIDIETEKDQIGTLWGSSPKSFEGGWNTKEDSKNKDEKKTVEKEKEMKVNSLWDSPPKSFKGGWNSHVSVKKKSKVTKNELKEKNNKKDQTSSTWGLAPKSFQVKWNTNEGSNNNKRGQKEKEIRTGSSWDSSTKFYVGSGIGQPNEVPININTSITNNKQYLSLSKEEIEWYNGTIEEIKWKDRQFTNWADIIPKNIVFTKQLNPKIQKQNSESSSISFISTQEQQRKMILIQSVKKPIHNIQQVYKPHGSDNIESHKKSWDISEKLNDGWGTEEKSNYNSAFSSEQNIKNDSPLTINDQTESETSGKNNLEENLKNQENDKLNNWDNFGDNIDLGVGNEWGDDNGDDGFQNNNIENKSSLNKPWSSKPNNNDKWDMSIGDNKNNSNSEWDMNTYNTKNEINLKGITFTNYPQNKTVDFQTIASQNSDILEDYSIPIQKIENRLVKRKMTNNRYISGVPDEYRRIESEMVKQRQIESRNKNLSRYQNYEGKFQLNLSLYLDTHIKDNDQQNETNLNDSQDKKMNKTYDNTIKDFFKSKKKSQIGNSGVTIFKNSGKIEHSFPKCDENYIQANIDQKNYVNKNNTVPQELKFTFQEIVDTEYESELKNFIVSASEDDLENYELLLQAKKTNHFDSGSDYNPNLEKVESHESVISIQKRNRKKKKKRKQLPISKKQKNKKKKSNKKRKHHFKKLINIYISRELKIISKVIKIPKSSRKKINHAITKKVYKKELMNRIKYPKQKLSKKIEIEISRVIELNIQQKMIKYPKKFYKKYSGKV</sequence>
<feature type="compositionally biased region" description="Basic and acidic residues" evidence="1">
    <location>
        <begin position="366"/>
        <end position="387"/>
    </location>
</feature>
<evidence type="ECO:0000256" key="1">
    <source>
        <dbReference type="SAM" id="MobiDB-lite"/>
    </source>
</evidence>
<organism evidence="2 3">
    <name type="scientific">Anaeramoeba flamelloides</name>
    <dbReference type="NCBI Taxonomy" id="1746091"/>
    <lineage>
        <taxon>Eukaryota</taxon>
        <taxon>Metamonada</taxon>
        <taxon>Anaeramoebidae</taxon>
        <taxon>Anaeramoeba</taxon>
    </lineage>
</organism>
<feature type="compositionally biased region" description="Basic and acidic residues" evidence="1">
    <location>
        <begin position="173"/>
        <end position="182"/>
    </location>
</feature>
<feature type="compositionally biased region" description="Basic and acidic residues" evidence="1">
    <location>
        <begin position="84"/>
        <end position="97"/>
    </location>
</feature>
<reference evidence="2" key="1">
    <citation type="submission" date="2022-08" db="EMBL/GenBank/DDBJ databases">
        <title>Novel sulphate-reducing endosymbionts in the free-living metamonad Anaeramoeba.</title>
        <authorList>
            <person name="Jerlstrom-Hultqvist J."/>
            <person name="Cepicka I."/>
            <person name="Gallot-Lavallee L."/>
            <person name="Salas-Leiva D."/>
            <person name="Curtis B.A."/>
            <person name="Zahonova K."/>
            <person name="Pipaliya S."/>
            <person name="Dacks J."/>
            <person name="Roger A.J."/>
        </authorList>
    </citation>
    <scope>NUCLEOTIDE SEQUENCE</scope>
    <source>
        <strain evidence="2">Busselton2</strain>
    </source>
</reference>
<name>A0AAV7ZME1_9EUKA</name>
<feature type="compositionally biased region" description="Polar residues" evidence="1">
    <location>
        <begin position="733"/>
        <end position="748"/>
    </location>
</feature>
<feature type="region of interest" description="Disordered" evidence="1">
    <location>
        <begin position="1026"/>
        <end position="1064"/>
    </location>
</feature>
<feature type="compositionally biased region" description="Basic and acidic residues" evidence="1">
    <location>
        <begin position="247"/>
        <end position="264"/>
    </location>
</feature>
<feature type="compositionally biased region" description="Basic and acidic residues" evidence="1">
    <location>
        <begin position="405"/>
        <end position="425"/>
    </location>
</feature>
<feature type="region of interest" description="Disordered" evidence="1">
    <location>
        <begin position="69"/>
        <end position="319"/>
    </location>
</feature>
<protein>
    <submittedName>
        <fullName evidence="2">Uncharacterized protein</fullName>
    </submittedName>
</protein>
<feature type="compositionally biased region" description="Polar residues" evidence="1">
    <location>
        <begin position="266"/>
        <end position="289"/>
    </location>
</feature>
<feature type="compositionally biased region" description="Basic residues" evidence="1">
    <location>
        <begin position="1034"/>
        <end position="1064"/>
    </location>
</feature>
<feature type="compositionally biased region" description="Basic and acidic residues" evidence="1">
    <location>
        <begin position="207"/>
        <end position="230"/>
    </location>
</feature>
<feature type="compositionally biased region" description="Polar residues" evidence="1">
    <location>
        <begin position="661"/>
        <end position="685"/>
    </location>
</feature>
<feature type="compositionally biased region" description="Polar residues" evidence="1">
    <location>
        <begin position="155"/>
        <end position="172"/>
    </location>
</feature>
<feature type="compositionally biased region" description="Polar residues" evidence="1">
    <location>
        <begin position="300"/>
        <end position="313"/>
    </location>
</feature>
<proteinExistence type="predicted"/>
<dbReference type="Proteomes" id="UP001146793">
    <property type="component" value="Unassembled WGS sequence"/>
</dbReference>
<comment type="caution">
    <text evidence="2">The sequence shown here is derived from an EMBL/GenBank/DDBJ whole genome shotgun (WGS) entry which is preliminary data.</text>
</comment>
<evidence type="ECO:0000313" key="2">
    <source>
        <dbReference type="EMBL" id="KAJ3441513.1"/>
    </source>
</evidence>
<evidence type="ECO:0000313" key="3">
    <source>
        <dbReference type="Proteomes" id="UP001146793"/>
    </source>
</evidence>
<feature type="compositionally biased region" description="Polar residues" evidence="1">
    <location>
        <begin position="759"/>
        <end position="769"/>
    </location>
</feature>
<gene>
    <name evidence="2" type="ORF">M0812_13526</name>
</gene>
<feature type="compositionally biased region" description="Basic and acidic residues" evidence="1">
    <location>
        <begin position="454"/>
        <end position="467"/>
    </location>
</feature>
<dbReference type="AlphaFoldDB" id="A0AAV7ZME1"/>
<feature type="compositionally biased region" description="Basic residues" evidence="1">
    <location>
        <begin position="69"/>
        <end position="78"/>
    </location>
</feature>
<feature type="compositionally biased region" description="Polar residues" evidence="1">
    <location>
        <begin position="187"/>
        <end position="197"/>
    </location>
</feature>